<evidence type="ECO:0000313" key="6">
    <source>
        <dbReference type="Proteomes" id="UP000813427"/>
    </source>
</evidence>
<dbReference type="CDD" id="cd00067">
    <property type="entry name" value="GAL4"/>
    <property type="match status" value="1"/>
</dbReference>
<feature type="domain" description="Zn(2)-C6 fungal-type" evidence="4">
    <location>
        <begin position="9"/>
        <end position="39"/>
    </location>
</feature>
<protein>
    <recommendedName>
        <fullName evidence="4">Zn(2)-C6 fungal-type domain-containing protein</fullName>
    </recommendedName>
</protein>
<reference evidence="5" key="1">
    <citation type="journal article" date="2021" name="Nat. Commun.">
        <title>Genetic determinants of endophytism in the Arabidopsis root mycobiome.</title>
        <authorList>
            <person name="Mesny F."/>
            <person name="Miyauchi S."/>
            <person name="Thiergart T."/>
            <person name="Pickel B."/>
            <person name="Atanasova L."/>
            <person name="Karlsson M."/>
            <person name="Huettel B."/>
            <person name="Barry K.W."/>
            <person name="Haridas S."/>
            <person name="Chen C."/>
            <person name="Bauer D."/>
            <person name="Andreopoulos W."/>
            <person name="Pangilinan J."/>
            <person name="LaButti K."/>
            <person name="Riley R."/>
            <person name="Lipzen A."/>
            <person name="Clum A."/>
            <person name="Drula E."/>
            <person name="Henrissat B."/>
            <person name="Kohler A."/>
            <person name="Grigoriev I.V."/>
            <person name="Martin F.M."/>
            <person name="Hacquard S."/>
        </authorList>
    </citation>
    <scope>NUCLEOTIDE SEQUENCE</scope>
    <source>
        <strain evidence="5">MPI-SDFR-AT-0068</strain>
    </source>
</reference>
<sequence>MGRMRSRNGCMTCRDRHVKCDETRPNCGQCLKRHRPCHWDQPSPRLTFRPYRPKQMKHSTSAKQSLPPPGKDSSSVEGFPSPQDSIPPPDSIWCPQDLTSPPTGLSIPELSQHESPNQHSDASLMNVPWTAPTVSVLPRQEAYYVHHFSTHLARWLDCTDASRQFTLNVTVLANNSLILRYAVISYAARHLGDGTAADEFQDKCIELLIPLLSTESIANDEAILCAMVILRVCEQLSVTVIGSDQERHLAGLSALLKTSQGRQVDPSIPTLSQAAFWVYVRQCLYNACINQQPPNLDFELVLIPPPYVVSGQAVDSKSETAWANTMTWICATVVDFCFRGNILYLESSTRVQRWYELSGAVENWNKTKPSTFDPMWSGKKNEESGPFPEIWFTADWHVMSFGFYHLAKMLLMVYRPSPRFAIRNIQRAIPASEVGPITYKLTGFN</sequence>
<proteinExistence type="predicted"/>
<feature type="region of interest" description="Disordered" evidence="3">
    <location>
        <begin position="42"/>
        <end position="124"/>
    </location>
</feature>
<dbReference type="Gene3D" id="4.10.240.10">
    <property type="entry name" value="Zn(2)-C6 fungal-type DNA-binding domain"/>
    <property type="match status" value="1"/>
</dbReference>
<evidence type="ECO:0000256" key="2">
    <source>
        <dbReference type="ARBA" id="ARBA00023242"/>
    </source>
</evidence>
<dbReference type="EMBL" id="JAGPXF010000008">
    <property type="protein sequence ID" value="KAH7232756.1"/>
    <property type="molecule type" value="Genomic_DNA"/>
</dbReference>
<name>A0A8K0W618_9HYPO</name>
<keyword evidence="2" id="KW-0539">Nucleus</keyword>
<dbReference type="GO" id="GO:0000981">
    <property type="term" value="F:DNA-binding transcription factor activity, RNA polymerase II-specific"/>
    <property type="evidence" value="ECO:0007669"/>
    <property type="project" value="InterPro"/>
</dbReference>
<dbReference type="GO" id="GO:0045944">
    <property type="term" value="P:positive regulation of transcription by RNA polymerase II"/>
    <property type="evidence" value="ECO:0007669"/>
    <property type="project" value="TreeGrafter"/>
</dbReference>
<dbReference type="Proteomes" id="UP000813427">
    <property type="component" value="Unassembled WGS sequence"/>
</dbReference>
<gene>
    <name evidence="5" type="ORF">BKA59DRAFT_487331</name>
</gene>
<evidence type="ECO:0000256" key="1">
    <source>
        <dbReference type="ARBA" id="ARBA00004123"/>
    </source>
</evidence>
<dbReference type="GO" id="GO:0008270">
    <property type="term" value="F:zinc ion binding"/>
    <property type="evidence" value="ECO:0007669"/>
    <property type="project" value="InterPro"/>
</dbReference>
<dbReference type="Pfam" id="PF11951">
    <property type="entry name" value="Fungal_trans_2"/>
    <property type="match status" value="1"/>
</dbReference>
<dbReference type="GO" id="GO:0000976">
    <property type="term" value="F:transcription cis-regulatory region binding"/>
    <property type="evidence" value="ECO:0007669"/>
    <property type="project" value="TreeGrafter"/>
</dbReference>
<dbReference type="SUPFAM" id="SSF57701">
    <property type="entry name" value="Zn2/Cys6 DNA-binding domain"/>
    <property type="match status" value="1"/>
</dbReference>
<keyword evidence="6" id="KW-1185">Reference proteome</keyword>
<dbReference type="OrthoDB" id="4525710at2759"/>
<comment type="caution">
    <text evidence="5">The sequence shown here is derived from an EMBL/GenBank/DDBJ whole genome shotgun (WGS) entry which is preliminary data.</text>
</comment>
<dbReference type="PANTHER" id="PTHR37534:SF25">
    <property type="entry name" value="ZN(II)2CYS6 TRANSCRIPTION FACTOR (EUROFUNG)"/>
    <property type="match status" value="1"/>
</dbReference>
<evidence type="ECO:0000259" key="4">
    <source>
        <dbReference type="PROSITE" id="PS50048"/>
    </source>
</evidence>
<dbReference type="PANTHER" id="PTHR37534">
    <property type="entry name" value="TRANSCRIPTIONAL ACTIVATOR PROTEIN UGA3"/>
    <property type="match status" value="1"/>
</dbReference>
<comment type="subcellular location">
    <subcellularLocation>
        <location evidence="1">Nucleus</location>
    </subcellularLocation>
</comment>
<feature type="compositionally biased region" description="Polar residues" evidence="3">
    <location>
        <begin position="113"/>
        <end position="123"/>
    </location>
</feature>
<evidence type="ECO:0000313" key="5">
    <source>
        <dbReference type="EMBL" id="KAH7232756.1"/>
    </source>
</evidence>
<dbReference type="SMART" id="SM00066">
    <property type="entry name" value="GAL4"/>
    <property type="match status" value="1"/>
</dbReference>
<dbReference type="InterPro" id="IPR001138">
    <property type="entry name" value="Zn2Cys6_DnaBD"/>
</dbReference>
<accession>A0A8K0W618</accession>
<dbReference type="Pfam" id="PF00172">
    <property type="entry name" value="Zn_clus"/>
    <property type="match status" value="1"/>
</dbReference>
<evidence type="ECO:0000256" key="3">
    <source>
        <dbReference type="SAM" id="MobiDB-lite"/>
    </source>
</evidence>
<dbReference type="PROSITE" id="PS50048">
    <property type="entry name" value="ZN2_CY6_FUNGAL_2"/>
    <property type="match status" value="1"/>
</dbReference>
<organism evidence="5 6">
    <name type="scientific">Fusarium tricinctum</name>
    <dbReference type="NCBI Taxonomy" id="61284"/>
    <lineage>
        <taxon>Eukaryota</taxon>
        <taxon>Fungi</taxon>
        <taxon>Dikarya</taxon>
        <taxon>Ascomycota</taxon>
        <taxon>Pezizomycotina</taxon>
        <taxon>Sordariomycetes</taxon>
        <taxon>Hypocreomycetidae</taxon>
        <taxon>Hypocreales</taxon>
        <taxon>Nectriaceae</taxon>
        <taxon>Fusarium</taxon>
        <taxon>Fusarium tricinctum species complex</taxon>
    </lineage>
</organism>
<dbReference type="GO" id="GO:0005634">
    <property type="term" value="C:nucleus"/>
    <property type="evidence" value="ECO:0007669"/>
    <property type="project" value="UniProtKB-SubCell"/>
</dbReference>
<dbReference type="AlphaFoldDB" id="A0A8K0W618"/>
<dbReference type="InterPro" id="IPR021858">
    <property type="entry name" value="Fun_TF"/>
</dbReference>
<dbReference type="InterPro" id="IPR036864">
    <property type="entry name" value="Zn2-C6_fun-type_DNA-bd_sf"/>
</dbReference>
<dbReference type="PROSITE" id="PS00463">
    <property type="entry name" value="ZN2_CY6_FUNGAL_1"/>
    <property type="match status" value="1"/>
</dbReference>